<feature type="region of interest" description="Disordered" evidence="1">
    <location>
        <begin position="1"/>
        <end position="27"/>
    </location>
</feature>
<dbReference type="EMBL" id="JACHMO010000001">
    <property type="protein sequence ID" value="MBB5800904.1"/>
    <property type="molecule type" value="Genomic_DNA"/>
</dbReference>
<dbReference type="Proteomes" id="UP000552097">
    <property type="component" value="Unassembled WGS sequence"/>
</dbReference>
<evidence type="ECO:0000313" key="3">
    <source>
        <dbReference type="Proteomes" id="UP000552097"/>
    </source>
</evidence>
<protein>
    <submittedName>
        <fullName evidence="2">Uncharacterized protein</fullName>
    </submittedName>
</protein>
<proteinExistence type="predicted"/>
<feature type="compositionally biased region" description="Polar residues" evidence="1">
    <location>
        <begin position="1"/>
        <end position="14"/>
    </location>
</feature>
<sequence>MADPSRSPSENDQPFTPDGPPLPLPDGVVETPGPDTWYYLKANYLNESGEDVVGYLSPLGSNATQSFWDYVVMGGIGGACQFQLQDVDGRGWAKWLIKEDGNHLCLKATGWYYRASAYTSRFAIVDGKLYNDYWRGPAGAVYRSILVSSGYYVGQDLGDRVTLTNCELVPA</sequence>
<evidence type="ECO:0000313" key="2">
    <source>
        <dbReference type="EMBL" id="MBB5800904.1"/>
    </source>
</evidence>
<dbReference type="RefSeq" id="WP_184916050.1">
    <property type="nucleotide sequence ID" value="NZ_JACHMO010000001.1"/>
</dbReference>
<name>A0A7W9HF89_9PSEU</name>
<keyword evidence="3" id="KW-1185">Reference proteome</keyword>
<evidence type="ECO:0000256" key="1">
    <source>
        <dbReference type="SAM" id="MobiDB-lite"/>
    </source>
</evidence>
<reference evidence="2 3" key="1">
    <citation type="submission" date="2020-08" db="EMBL/GenBank/DDBJ databases">
        <title>Sequencing the genomes of 1000 actinobacteria strains.</title>
        <authorList>
            <person name="Klenk H.-P."/>
        </authorList>
    </citation>
    <scope>NUCLEOTIDE SEQUENCE [LARGE SCALE GENOMIC DNA]</scope>
    <source>
        <strain evidence="2 3">DSM 45486</strain>
    </source>
</reference>
<comment type="caution">
    <text evidence="2">The sequence shown here is derived from an EMBL/GenBank/DDBJ whole genome shotgun (WGS) entry which is preliminary data.</text>
</comment>
<gene>
    <name evidence="2" type="ORF">F4560_000672</name>
</gene>
<organism evidence="2 3">
    <name type="scientific">Saccharothrix ecbatanensis</name>
    <dbReference type="NCBI Taxonomy" id="1105145"/>
    <lineage>
        <taxon>Bacteria</taxon>
        <taxon>Bacillati</taxon>
        <taxon>Actinomycetota</taxon>
        <taxon>Actinomycetes</taxon>
        <taxon>Pseudonocardiales</taxon>
        <taxon>Pseudonocardiaceae</taxon>
        <taxon>Saccharothrix</taxon>
    </lineage>
</organism>
<dbReference type="AlphaFoldDB" id="A0A7W9HF89"/>
<accession>A0A7W9HF89</accession>